<gene>
    <name evidence="2" type="ORF">G3570_10695</name>
</gene>
<dbReference type="EMBL" id="JAALLT010000003">
    <property type="protein sequence ID" value="NGP77103.1"/>
    <property type="molecule type" value="Genomic_DNA"/>
</dbReference>
<feature type="signal peptide" evidence="1">
    <location>
        <begin position="1"/>
        <end position="21"/>
    </location>
</feature>
<dbReference type="RefSeq" id="WP_165142138.1">
    <property type="nucleotide sequence ID" value="NZ_JAALLT010000003.1"/>
</dbReference>
<protein>
    <recommendedName>
        <fullName evidence="4">EthD domain-containing protein</fullName>
    </recommendedName>
</protein>
<comment type="caution">
    <text evidence="2">The sequence shown here is derived from an EMBL/GenBank/DDBJ whole genome shotgun (WGS) entry which is preliminary data.</text>
</comment>
<feature type="chain" id="PRO_5026812859" description="EthD domain-containing protein" evidence="1">
    <location>
        <begin position="22"/>
        <end position="245"/>
    </location>
</feature>
<dbReference type="AlphaFoldDB" id="A0A6M1TA68"/>
<sequence length="245" mass="28449">MGKVISMLGVILLFGALGVSAQDTQNENEIYVLYRLVPENDNIMQFETAWDKHNQEFHQDSPVYAFYMESGPHSGTYQGVEGPMTWTGHENVEYTDAHGQDWLENVQPLLMKPIYVEWWRHLSKYAQNVSDQPTETSIVTLYHIKNGEMARFMRMLDDWMEANTEQGYDGRYNVYQRQLHGQGQIAIVSSLDQGLADLDDANEFRQRFEATHGDNTWQLFLDDYELSVYKSEVGLRNRLMDISTQ</sequence>
<keyword evidence="3" id="KW-1185">Reference proteome</keyword>
<accession>A0A6M1TA68</accession>
<organism evidence="2 3">
    <name type="scientific">Halalkalibaculum roseum</name>
    <dbReference type="NCBI Taxonomy" id="2709311"/>
    <lineage>
        <taxon>Bacteria</taxon>
        <taxon>Pseudomonadati</taxon>
        <taxon>Balneolota</taxon>
        <taxon>Balneolia</taxon>
        <taxon>Balneolales</taxon>
        <taxon>Balneolaceae</taxon>
        <taxon>Halalkalibaculum</taxon>
    </lineage>
</organism>
<reference evidence="2 3" key="1">
    <citation type="submission" date="2020-02" db="EMBL/GenBank/DDBJ databases">
        <title>Balneolaceae bacterium YR4-1, complete genome.</title>
        <authorList>
            <person name="Li Y."/>
            <person name="Wu S."/>
        </authorList>
    </citation>
    <scope>NUCLEOTIDE SEQUENCE [LARGE SCALE GENOMIC DNA]</scope>
    <source>
        <strain evidence="2 3">YR4-1</strain>
    </source>
</reference>
<dbReference type="Proteomes" id="UP000473278">
    <property type="component" value="Unassembled WGS sequence"/>
</dbReference>
<evidence type="ECO:0008006" key="4">
    <source>
        <dbReference type="Google" id="ProtNLM"/>
    </source>
</evidence>
<evidence type="ECO:0000256" key="1">
    <source>
        <dbReference type="SAM" id="SignalP"/>
    </source>
</evidence>
<keyword evidence="1" id="KW-0732">Signal</keyword>
<evidence type="ECO:0000313" key="3">
    <source>
        <dbReference type="Proteomes" id="UP000473278"/>
    </source>
</evidence>
<evidence type="ECO:0000313" key="2">
    <source>
        <dbReference type="EMBL" id="NGP77103.1"/>
    </source>
</evidence>
<name>A0A6M1TA68_9BACT</name>
<proteinExistence type="predicted"/>